<dbReference type="InterPro" id="IPR017937">
    <property type="entry name" value="Thioredoxin_CS"/>
</dbReference>
<name>A0ABZ1C8N2_9BACT</name>
<sequence>MNQTPTLLPAVTAATFEHDVLEASRERLVVVDFWAEWCGPCKAMAPVLEEALIQRGEAVKIVKVDVDREPRLSMLHGVRSIPTLAFFRDGRKVDELVGLQALDPLLQRIDRAATA</sequence>
<dbReference type="Pfam" id="PF00085">
    <property type="entry name" value="Thioredoxin"/>
    <property type="match status" value="1"/>
</dbReference>
<keyword evidence="3" id="KW-0249">Electron transport</keyword>
<dbReference type="Gene3D" id="3.40.30.10">
    <property type="entry name" value="Glutaredoxin"/>
    <property type="match status" value="1"/>
</dbReference>
<dbReference type="PANTHER" id="PTHR45663:SF11">
    <property type="entry name" value="GEO12009P1"/>
    <property type="match status" value="1"/>
</dbReference>
<dbReference type="InterPro" id="IPR036249">
    <property type="entry name" value="Thioredoxin-like_sf"/>
</dbReference>
<keyword evidence="5" id="KW-0676">Redox-active center</keyword>
<dbReference type="InterPro" id="IPR013766">
    <property type="entry name" value="Thioredoxin_domain"/>
</dbReference>
<evidence type="ECO:0000256" key="7">
    <source>
        <dbReference type="PIRNR" id="PIRNR000077"/>
    </source>
</evidence>
<dbReference type="EMBL" id="CP139781">
    <property type="protein sequence ID" value="WRQ87828.1"/>
    <property type="molecule type" value="Genomic_DNA"/>
</dbReference>
<evidence type="ECO:0000313" key="10">
    <source>
        <dbReference type="Proteomes" id="UP000738431"/>
    </source>
</evidence>
<feature type="domain" description="Thioredoxin" evidence="8">
    <location>
        <begin position="2"/>
        <end position="114"/>
    </location>
</feature>
<reference evidence="9 10" key="1">
    <citation type="submission" date="2023-12" db="EMBL/GenBank/DDBJ databases">
        <title>Description of an unclassified Opitutus bacterium of Verrucomicrobiota.</title>
        <authorList>
            <person name="Zhang D.-F."/>
        </authorList>
    </citation>
    <scope>NUCLEOTIDE SEQUENCE [LARGE SCALE GENOMIC DNA]</scope>
    <source>
        <strain evidence="9 10">WL0086</strain>
    </source>
</reference>
<dbReference type="PRINTS" id="PR00421">
    <property type="entry name" value="THIOREDOXIN"/>
</dbReference>
<dbReference type="PROSITE" id="PS51352">
    <property type="entry name" value="THIOREDOXIN_2"/>
    <property type="match status" value="1"/>
</dbReference>
<dbReference type="NCBIfam" id="TIGR01068">
    <property type="entry name" value="thioredoxin"/>
    <property type="match status" value="1"/>
</dbReference>
<dbReference type="PROSITE" id="PS00194">
    <property type="entry name" value="THIOREDOXIN_1"/>
    <property type="match status" value="1"/>
</dbReference>
<evidence type="ECO:0000256" key="3">
    <source>
        <dbReference type="ARBA" id="ARBA00022982"/>
    </source>
</evidence>
<keyword evidence="4" id="KW-1015">Disulfide bond</keyword>
<dbReference type="InterPro" id="IPR005746">
    <property type="entry name" value="Thioredoxin"/>
</dbReference>
<organism evidence="9 10">
    <name type="scientific">Actomonas aquatica</name>
    <dbReference type="NCBI Taxonomy" id="2866162"/>
    <lineage>
        <taxon>Bacteria</taxon>
        <taxon>Pseudomonadati</taxon>
        <taxon>Verrucomicrobiota</taxon>
        <taxon>Opitutia</taxon>
        <taxon>Opitutales</taxon>
        <taxon>Opitutaceae</taxon>
        <taxon>Actomonas</taxon>
    </lineage>
</organism>
<evidence type="ECO:0000256" key="4">
    <source>
        <dbReference type="ARBA" id="ARBA00023157"/>
    </source>
</evidence>
<gene>
    <name evidence="9" type="primary">trxA</name>
    <name evidence="9" type="ORF">K1X11_000300</name>
</gene>
<evidence type="ECO:0000256" key="6">
    <source>
        <dbReference type="NCBIfam" id="TIGR01068"/>
    </source>
</evidence>
<keyword evidence="10" id="KW-1185">Reference proteome</keyword>
<dbReference type="PANTHER" id="PTHR45663">
    <property type="entry name" value="GEO12009P1"/>
    <property type="match status" value="1"/>
</dbReference>
<protein>
    <recommendedName>
        <fullName evidence="6 7">Thioredoxin</fullName>
    </recommendedName>
</protein>
<dbReference type="CDD" id="cd02947">
    <property type="entry name" value="TRX_family"/>
    <property type="match status" value="1"/>
</dbReference>
<evidence type="ECO:0000313" key="9">
    <source>
        <dbReference type="EMBL" id="WRQ87828.1"/>
    </source>
</evidence>
<dbReference type="SUPFAM" id="SSF52833">
    <property type="entry name" value="Thioredoxin-like"/>
    <property type="match status" value="1"/>
</dbReference>
<dbReference type="Proteomes" id="UP000738431">
    <property type="component" value="Chromosome"/>
</dbReference>
<evidence type="ECO:0000256" key="1">
    <source>
        <dbReference type="ARBA" id="ARBA00008987"/>
    </source>
</evidence>
<evidence type="ECO:0000259" key="8">
    <source>
        <dbReference type="PROSITE" id="PS51352"/>
    </source>
</evidence>
<dbReference type="PIRSF" id="PIRSF000077">
    <property type="entry name" value="Thioredoxin"/>
    <property type="match status" value="1"/>
</dbReference>
<evidence type="ECO:0000256" key="2">
    <source>
        <dbReference type="ARBA" id="ARBA00022448"/>
    </source>
</evidence>
<comment type="similarity">
    <text evidence="1 7">Belongs to the thioredoxin family.</text>
</comment>
<accession>A0ABZ1C8N2</accession>
<proteinExistence type="inferred from homology"/>
<evidence type="ECO:0000256" key="5">
    <source>
        <dbReference type="ARBA" id="ARBA00023284"/>
    </source>
</evidence>
<dbReference type="RefSeq" id="WP_221029130.1">
    <property type="nucleotide sequence ID" value="NZ_CP139781.1"/>
</dbReference>
<keyword evidence="2" id="KW-0813">Transport</keyword>